<dbReference type="InterPro" id="IPR017896">
    <property type="entry name" value="4Fe4S_Fe-S-bd"/>
</dbReference>
<reference evidence="14 15" key="1">
    <citation type="submission" date="2016-11" db="EMBL/GenBank/DDBJ databases">
        <authorList>
            <person name="Manzoor S."/>
        </authorList>
    </citation>
    <scope>NUCLEOTIDE SEQUENCE [LARGE SCALE GENOMIC DNA]</scope>
    <source>
        <strain evidence="14">Clostridium ultunense strain Esp</strain>
    </source>
</reference>
<evidence type="ECO:0000256" key="5">
    <source>
        <dbReference type="ARBA" id="ARBA00022643"/>
    </source>
</evidence>
<dbReference type="Proteomes" id="UP000245423">
    <property type="component" value="Chromosome 1"/>
</dbReference>
<dbReference type="GO" id="GO:0006207">
    <property type="term" value="P:'de novo' pyrimidine nucleobase biosynthetic process"/>
    <property type="evidence" value="ECO:0007669"/>
    <property type="project" value="TreeGrafter"/>
</dbReference>
<dbReference type="InterPro" id="IPR050074">
    <property type="entry name" value="DHO_dehydrogenase"/>
</dbReference>
<dbReference type="InterPro" id="IPR013785">
    <property type="entry name" value="Aldolase_TIM"/>
</dbReference>
<dbReference type="Gene3D" id="2.30.26.10">
    <property type="entry name" value="Dihydroorotate Dehydrogenase A, chain A, domain 2"/>
    <property type="match status" value="1"/>
</dbReference>
<dbReference type="PIRSF" id="PIRSF000164">
    <property type="entry name" value="DHO_oxidase"/>
    <property type="match status" value="1"/>
</dbReference>
<dbReference type="UniPathway" id="UPA00070"/>
<proteinExistence type="inferred from homology"/>
<keyword evidence="5" id="KW-0288">FMN</keyword>
<dbReference type="Pfam" id="PF12838">
    <property type="entry name" value="Fer4_7"/>
    <property type="match status" value="1"/>
</dbReference>
<dbReference type="RefSeq" id="WP_025640651.1">
    <property type="nucleotide sequence ID" value="NZ_LT669839.1"/>
</dbReference>
<evidence type="ECO:0000256" key="11">
    <source>
        <dbReference type="ARBA" id="ARBA00030119"/>
    </source>
</evidence>
<dbReference type="PANTHER" id="PTHR48109:SF1">
    <property type="entry name" value="DIHYDROOROTATE DEHYDROGENASE (FUMARATE)"/>
    <property type="match status" value="1"/>
</dbReference>
<dbReference type="InterPro" id="IPR017900">
    <property type="entry name" value="4Fe4S_Fe_S_CS"/>
</dbReference>
<keyword evidence="7" id="KW-0665">Pyrimidine biosynthesis</keyword>
<evidence type="ECO:0000313" key="15">
    <source>
        <dbReference type="Proteomes" id="UP000245423"/>
    </source>
</evidence>
<keyword evidence="10" id="KW-0411">Iron-sulfur</keyword>
<organism evidence="14 15">
    <name type="scientific">[Clostridium] ultunense Esp</name>
    <dbReference type="NCBI Taxonomy" id="1288971"/>
    <lineage>
        <taxon>Bacteria</taxon>
        <taxon>Bacillati</taxon>
        <taxon>Bacillota</taxon>
        <taxon>Tissierellia</taxon>
        <taxon>Tissierellales</taxon>
        <taxon>Tepidimicrobiaceae</taxon>
        <taxon>Schnuerera</taxon>
    </lineage>
</organism>
<evidence type="ECO:0000256" key="10">
    <source>
        <dbReference type="ARBA" id="ARBA00023014"/>
    </source>
</evidence>
<dbReference type="GO" id="GO:0044205">
    <property type="term" value="P:'de novo' UMP biosynthetic process"/>
    <property type="evidence" value="ECO:0007669"/>
    <property type="project" value="UniProtKB-UniPathway"/>
</dbReference>
<comment type="cofactor">
    <cofactor evidence="1">
        <name>FMN</name>
        <dbReference type="ChEBI" id="CHEBI:58210"/>
    </cofactor>
</comment>
<keyword evidence="8 14" id="KW-0560">Oxidoreductase</keyword>
<evidence type="ECO:0000256" key="4">
    <source>
        <dbReference type="ARBA" id="ARBA00022630"/>
    </source>
</evidence>
<keyword evidence="6" id="KW-0479">Metal-binding</keyword>
<feature type="domain" description="4Fe-4S ferredoxin-type" evidence="13">
    <location>
        <begin position="298"/>
        <end position="325"/>
    </location>
</feature>
<dbReference type="InterPro" id="IPR005720">
    <property type="entry name" value="Dihydroorotate_DH_cat"/>
</dbReference>
<dbReference type="PROSITE" id="PS51379">
    <property type="entry name" value="4FE4S_FER_2"/>
    <property type="match status" value="2"/>
</dbReference>
<dbReference type="Pfam" id="PF01180">
    <property type="entry name" value="DHO_dh"/>
    <property type="match status" value="1"/>
</dbReference>
<evidence type="ECO:0000256" key="1">
    <source>
        <dbReference type="ARBA" id="ARBA00001917"/>
    </source>
</evidence>
<dbReference type="GO" id="GO:0051536">
    <property type="term" value="F:iron-sulfur cluster binding"/>
    <property type="evidence" value="ECO:0007669"/>
    <property type="project" value="UniProtKB-KW"/>
</dbReference>
<evidence type="ECO:0000256" key="7">
    <source>
        <dbReference type="ARBA" id="ARBA00022975"/>
    </source>
</evidence>
<dbReference type="PANTHER" id="PTHR48109">
    <property type="entry name" value="DIHYDROOROTATE DEHYDROGENASE (QUINONE), MITOCHONDRIAL-RELATED"/>
    <property type="match status" value="1"/>
</dbReference>
<dbReference type="OrthoDB" id="9813995at2"/>
<evidence type="ECO:0000256" key="3">
    <source>
        <dbReference type="ARBA" id="ARBA00010804"/>
    </source>
</evidence>
<comment type="similarity">
    <text evidence="3">Belongs to the dihydropyrimidine dehydrogenase family.</text>
</comment>
<dbReference type="SUPFAM" id="SSF54862">
    <property type="entry name" value="4Fe-4S ferredoxins"/>
    <property type="match status" value="1"/>
</dbReference>
<dbReference type="GO" id="GO:0004152">
    <property type="term" value="F:dihydroorotate dehydrogenase activity"/>
    <property type="evidence" value="ECO:0007669"/>
    <property type="project" value="InterPro"/>
</dbReference>
<sequence>MYDLLGIRLQSPIIIGSGPLSYSAESMKKLYDAGAGAVVTKTIRKKRAINPAPHMVRSTNNSLINNEKWTDFDPERWIDEEIPKLKEMKVVTIASVGHTLEESSELVEKIEKAGADIIELVSYDYTDLIPMVKDTKKRVSIPVIAKLPPMIDEIGDFCKKLEEAGVDAITACDSVGPAFRIDIESGKPLLGGNGFGWLTGEVIKPITLHKIYEIRNKVDVPIIGLGGCMSGADAVEMIMAGANFIGICTGPILKGESIINKIYKDFKGHLERLGYKSIEDACGIVHEHMGENNERTKFEFLWDEDKCIKCKLCEKVCAYEARKLKDTMELDEEECRYCGLCISVCPTKALVGKES</sequence>
<dbReference type="EMBL" id="LT669839">
    <property type="protein sequence ID" value="SHD76360.1"/>
    <property type="molecule type" value="Genomic_DNA"/>
</dbReference>
<evidence type="ECO:0000256" key="8">
    <source>
        <dbReference type="ARBA" id="ARBA00023002"/>
    </source>
</evidence>
<dbReference type="GO" id="GO:0005737">
    <property type="term" value="C:cytoplasm"/>
    <property type="evidence" value="ECO:0007669"/>
    <property type="project" value="InterPro"/>
</dbReference>
<dbReference type="Gene3D" id="3.20.20.70">
    <property type="entry name" value="Aldolase class I"/>
    <property type="match status" value="1"/>
</dbReference>
<evidence type="ECO:0000256" key="9">
    <source>
        <dbReference type="ARBA" id="ARBA00023004"/>
    </source>
</evidence>
<dbReference type="GO" id="GO:0046872">
    <property type="term" value="F:metal ion binding"/>
    <property type="evidence" value="ECO:0007669"/>
    <property type="project" value="UniProtKB-KW"/>
</dbReference>
<feature type="domain" description="4Fe-4S ferredoxin-type" evidence="13">
    <location>
        <begin position="326"/>
        <end position="355"/>
    </location>
</feature>
<evidence type="ECO:0000256" key="12">
    <source>
        <dbReference type="ARBA" id="ARBA00032722"/>
    </source>
</evidence>
<dbReference type="Gene3D" id="3.30.70.20">
    <property type="match status" value="1"/>
</dbReference>
<dbReference type="SUPFAM" id="SSF51395">
    <property type="entry name" value="FMN-linked oxidoreductases"/>
    <property type="match status" value="1"/>
</dbReference>
<evidence type="ECO:0000313" key="14">
    <source>
        <dbReference type="EMBL" id="SHD76360.1"/>
    </source>
</evidence>
<gene>
    <name evidence="14" type="primary">pyrD</name>
    <name evidence="14" type="ORF">CUESP1_0984</name>
</gene>
<evidence type="ECO:0000259" key="13">
    <source>
        <dbReference type="PROSITE" id="PS51379"/>
    </source>
</evidence>
<dbReference type="PROSITE" id="PS00198">
    <property type="entry name" value="4FE4S_FER_1"/>
    <property type="match status" value="1"/>
</dbReference>
<evidence type="ECO:0000256" key="2">
    <source>
        <dbReference type="ARBA" id="ARBA00004725"/>
    </source>
</evidence>
<name>A0A1M4PLN2_9FIRM</name>
<accession>A0A1M4PLN2</accession>
<protein>
    <recommendedName>
        <fullName evidence="12">Dihydrothymine dehydrogenase</fullName>
    </recommendedName>
    <alternativeName>
        <fullName evidence="11">Dihydrouracil dehydrogenase</fullName>
    </alternativeName>
</protein>
<comment type="pathway">
    <text evidence="2">Pyrimidine metabolism; UMP biosynthesis via de novo pathway.</text>
</comment>
<dbReference type="AlphaFoldDB" id="A0A1M4PLN2"/>
<keyword evidence="4" id="KW-0285">Flavoprotein</keyword>
<keyword evidence="9" id="KW-0408">Iron</keyword>
<dbReference type="InterPro" id="IPR012135">
    <property type="entry name" value="Dihydroorotate_DH_1_2"/>
</dbReference>
<evidence type="ECO:0000256" key="6">
    <source>
        <dbReference type="ARBA" id="ARBA00022723"/>
    </source>
</evidence>
<keyword evidence="15" id="KW-1185">Reference proteome</keyword>
<dbReference type="InterPro" id="IPR023359">
    <property type="entry name" value="Dihydro_DH_chainA_dom2"/>
</dbReference>